<protein>
    <submittedName>
        <fullName evidence="1">Uncharacterized protein</fullName>
    </submittedName>
</protein>
<dbReference type="EMBL" id="CZQE01000307">
    <property type="protein sequence ID" value="CUS45842.1"/>
    <property type="molecule type" value="Genomic_DNA"/>
</dbReference>
<proteinExistence type="predicted"/>
<accession>A0A170PPP4</accession>
<name>A0A170PPP4_9ZZZZ</name>
<organism evidence="1">
    <name type="scientific">hydrothermal vent metagenome</name>
    <dbReference type="NCBI Taxonomy" id="652676"/>
    <lineage>
        <taxon>unclassified sequences</taxon>
        <taxon>metagenomes</taxon>
        <taxon>ecological metagenomes</taxon>
    </lineage>
</organism>
<sequence>MTSGRAAASNKGFDTATPAAAQTCLAVSGRGAEFIGVARSGLHRPSHAPKP</sequence>
<evidence type="ECO:0000313" key="1">
    <source>
        <dbReference type="EMBL" id="CUS45842.1"/>
    </source>
</evidence>
<gene>
    <name evidence="1" type="ORF">MGWOODY_Smn3467</name>
</gene>
<reference evidence="1" key="1">
    <citation type="submission" date="2015-10" db="EMBL/GenBank/DDBJ databases">
        <authorList>
            <person name="Gilbert D.G."/>
        </authorList>
    </citation>
    <scope>NUCLEOTIDE SEQUENCE</scope>
</reference>
<dbReference type="AlphaFoldDB" id="A0A170PPP4"/>